<comment type="caution">
    <text evidence="1">The sequence shown here is derived from an EMBL/GenBank/DDBJ whole genome shotgun (WGS) entry which is preliminary data.</text>
</comment>
<feature type="non-terminal residue" evidence="1">
    <location>
        <position position="1"/>
    </location>
</feature>
<proteinExistence type="predicted"/>
<evidence type="ECO:0000313" key="1">
    <source>
        <dbReference type="EMBL" id="CAG8701119.1"/>
    </source>
</evidence>
<feature type="non-terminal residue" evidence="1">
    <location>
        <position position="77"/>
    </location>
</feature>
<organism evidence="1 2">
    <name type="scientific">Cetraspora pellucida</name>
    <dbReference type="NCBI Taxonomy" id="1433469"/>
    <lineage>
        <taxon>Eukaryota</taxon>
        <taxon>Fungi</taxon>
        <taxon>Fungi incertae sedis</taxon>
        <taxon>Mucoromycota</taxon>
        <taxon>Glomeromycotina</taxon>
        <taxon>Glomeromycetes</taxon>
        <taxon>Diversisporales</taxon>
        <taxon>Gigasporaceae</taxon>
        <taxon>Cetraspora</taxon>
    </lineage>
</organism>
<dbReference type="Proteomes" id="UP000789366">
    <property type="component" value="Unassembled WGS sequence"/>
</dbReference>
<sequence length="77" mass="8780">RKCEKARKTNLLMQESEQPIVAVDIEADDVQGEENVTSIPQVEDNIIEINVEPLSATTISESEHELLRKFRNKMSKL</sequence>
<evidence type="ECO:0000313" key="2">
    <source>
        <dbReference type="Proteomes" id="UP000789366"/>
    </source>
</evidence>
<protein>
    <submittedName>
        <fullName evidence="1">2308_t:CDS:1</fullName>
    </submittedName>
</protein>
<reference evidence="1" key="1">
    <citation type="submission" date="2021-06" db="EMBL/GenBank/DDBJ databases">
        <authorList>
            <person name="Kallberg Y."/>
            <person name="Tangrot J."/>
            <person name="Rosling A."/>
        </authorList>
    </citation>
    <scope>NUCLEOTIDE SEQUENCE</scope>
    <source>
        <strain evidence="1">28 12/20/2015</strain>
    </source>
</reference>
<name>A0ACA9PDF0_9GLOM</name>
<gene>
    <name evidence="1" type="ORF">SPELUC_LOCUS11279</name>
</gene>
<accession>A0ACA9PDF0</accession>
<dbReference type="EMBL" id="CAJVPW010023397">
    <property type="protein sequence ID" value="CAG8701119.1"/>
    <property type="molecule type" value="Genomic_DNA"/>
</dbReference>
<keyword evidence="2" id="KW-1185">Reference proteome</keyword>